<protein>
    <submittedName>
        <fullName evidence="9">Kinase</fullName>
    </submittedName>
</protein>
<dbReference type="GO" id="GO:0004674">
    <property type="term" value="F:protein serine/threonine kinase activity"/>
    <property type="evidence" value="ECO:0007669"/>
    <property type="project" value="UniProtKB-KW"/>
</dbReference>
<feature type="signal peptide" evidence="7">
    <location>
        <begin position="1"/>
        <end position="20"/>
    </location>
</feature>
<dbReference type="Proteomes" id="UP000011115">
    <property type="component" value="Unassembled WGS sequence"/>
</dbReference>
<dbReference type="GO" id="GO:0016020">
    <property type="term" value="C:membrane"/>
    <property type="evidence" value="ECO:0007669"/>
    <property type="project" value="UniProtKB-SubCell"/>
</dbReference>
<sequence length="189" mass="21133">MLFIALISSLLLHLMTVTMTLTPQYDYNATDHLLLNCVAVLKDPKLAVPVEDFDGRQCAFYTVAASTNSSKAVRKEFVINVNEFQILNITFSPSPNSYAFVNGIEIVSMPTNLYIGGDNRIKLVGQNDPYSIYNDTALETLYRLNVGGHSIASTEDTGMYRVYEEFVVVYGFQTPKFDVNITYTTETPP</sequence>
<dbReference type="AlphaFoldDB" id="M0ZLQ5"/>
<evidence type="ECO:0000256" key="6">
    <source>
        <dbReference type="ARBA" id="ARBA00023180"/>
    </source>
</evidence>
<reference evidence="9" key="2">
    <citation type="submission" date="2015-06" db="UniProtKB">
        <authorList>
            <consortium name="EnsemblPlants"/>
        </authorList>
    </citation>
    <scope>IDENTIFICATION</scope>
    <source>
        <strain evidence="9">DM1-3 516 R44</strain>
    </source>
</reference>
<keyword evidence="3" id="KW-0808">Transferase</keyword>
<dbReference type="InterPro" id="IPR024788">
    <property type="entry name" value="Malectin-like_Carb-bd_dom"/>
</dbReference>
<keyword evidence="2" id="KW-0418">Kinase</keyword>
<evidence type="ECO:0000256" key="7">
    <source>
        <dbReference type="SAM" id="SignalP"/>
    </source>
</evidence>
<evidence type="ECO:0000313" key="10">
    <source>
        <dbReference type="Proteomes" id="UP000011115"/>
    </source>
</evidence>
<reference evidence="10" key="1">
    <citation type="journal article" date="2011" name="Nature">
        <title>Genome sequence and analysis of the tuber crop potato.</title>
        <authorList>
            <consortium name="The Potato Genome Sequencing Consortium"/>
        </authorList>
    </citation>
    <scope>NUCLEOTIDE SEQUENCE [LARGE SCALE GENOMIC DNA]</scope>
    <source>
        <strain evidence="10">cv. DM1-3 516 R44</strain>
    </source>
</reference>
<dbReference type="ExpressionAtlas" id="M0ZLQ5">
    <property type="expression patterns" value="baseline and differential"/>
</dbReference>
<dbReference type="EnsemblPlants" id="PGSC0003DMT400003463">
    <property type="protein sequence ID" value="PGSC0003DMT400003463"/>
    <property type="gene ID" value="PGSC0003DMG400001369"/>
</dbReference>
<dbReference type="HOGENOM" id="CLU_1436745_0_0_1"/>
<dbReference type="GO" id="GO:0004714">
    <property type="term" value="F:transmembrane receptor protein tyrosine kinase activity"/>
    <property type="evidence" value="ECO:0007669"/>
    <property type="project" value="InterPro"/>
</dbReference>
<evidence type="ECO:0000256" key="4">
    <source>
        <dbReference type="ARBA" id="ARBA00022741"/>
    </source>
</evidence>
<dbReference type="PANTHER" id="PTHR34590">
    <property type="entry name" value="OS03G0124300 PROTEIN-RELATED"/>
    <property type="match status" value="1"/>
</dbReference>
<evidence type="ECO:0000256" key="1">
    <source>
        <dbReference type="ARBA" id="ARBA00004479"/>
    </source>
</evidence>
<proteinExistence type="predicted"/>
<comment type="subcellular location">
    <subcellularLocation>
        <location evidence="1">Membrane</location>
        <topology evidence="1">Single-pass type I membrane protein</topology>
    </subcellularLocation>
</comment>
<keyword evidence="5" id="KW-0067">ATP-binding</keyword>
<keyword evidence="6" id="KW-0325">Glycoprotein</keyword>
<evidence type="ECO:0000259" key="8">
    <source>
        <dbReference type="Pfam" id="PF12819"/>
    </source>
</evidence>
<organism evidence="9 10">
    <name type="scientific">Solanum tuberosum</name>
    <name type="common">Potato</name>
    <dbReference type="NCBI Taxonomy" id="4113"/>
    <lineage>
        <taxon>Eukaryota</taxon>
        <taxon>Viridiplantae</taxon>
        <taxon>Streptophyta</taxon>
        <taxon>Embryophyta</taxon>
        <taxon>Tracheophyta</taxon>
        <taxon>Spermatophyta</taxon>
        <taxon>Magnoliopsida</taxon>
        <taxon>eudicotyledons</taxon>
        <taxon>Gunneridae</taxon>
        <taxon>Pentapetalae</taxon>
        <taxon>asterids</taxon>
        <taxon>lamiids</taxon>
        <taxon>Solanales</taxon>
        <taxon>Solanaceae</taxon>
        <taxon>Solanoideae</taxon>
        <taxon>Solaneae</taxon>
        <taxon>Solanum</taxon>
    </lineage>
</organism>
<keyword evidence="10" id="KW-1185">Reference proteome</keyword>
<keyword evidence="7" id="KW-0732">Signal</keyword>
<evidence type="ECO:0000256" key="2">
    <source>
        <dbReference type="ARBA" id="ARBA00022527"/>
    </source>
</evidence>
<accession>M0ZLQ5</accession>
<evidence type="ECO:0000256" key="5">
    <source>
        <dbReference type="ARBA" id="ARBA00022840"/>
    </source>
</evidence>
<dbReference type="Pfam" id="PF12819">
    <property type="entry name" value="Malectin_like"/>
    <property type="match status" value="1"/>
</dbReference>
<dbReference type="InterPro" id="IPR045272">
    <property type="entry name" value="ANXUR1/2-like"/>
</dbReference>
<feature type="chain" id="PRO_5004010898" evidence="7">
    <location>
        <begin position="21"/>
        <end position="189"/>
    </location>
</feature>
<keyword evidence="2" id="KW-0723">Serine/threonine-protein kinase</keyword>
<evidence type="ECO:0000256" key="3">
    <source>
        <dbReference type="ARBA" id="ARBA00022679"/>
    </source>
</evidence>
<name>M0ZLQ5_SOLTU</name>
<evidence type="ECO:0000313" key="9">
    <source>
        <dbReference type="EnsemblPlants" id="PGSC0003DMT400003463"/>
    </source>
</evidence>
<dbReference type="GO" id="GO:0005524">
    <property type="term" value="F:ATP binding"/>
    <property type="evidence" value="ECO:0007669"/>
    <property type="project" value="UniProtKB-KW"/>
</dbReference>
<feature type="domain" description="Malectin-like" evidence="8">
    <location>
        <begin position="65"/>
        <end position="170"/>
    </location>
</feature>
<keyword evidence="4" id="KW-0547">Nucleotide-binding</keyword>
<dbReference type="Gramene" id="PGSC0003DMT400003463">
    <property type="protein sequence ID" value="PGSC0003DMT400003463"/>
    <property type="gene ID" value="PGSC0003DMG400001369"/>
</dbReference>
<dbReference type="PANTHER" id="PTHR34590:SF5">
    <property type="entry name" value="OS04G0586500 PROTEIN"/>
    <property type="match status" value="1"/>
</dbReference>